<dbReference type="InterPro" id="IPR043128">
    <property type="entry name" value="Rev_trsase/Diguanyl_cyclase"/>
</dbReference>
<dbReference type="AlphaFoldDB" id="A0A699HIY3"/>
<proteinExistence type="predicted"/>
<accession>A0A699HIY3</accession>
<feature type="non-terminal residue" evidence="3">
    <location>
        <position position="1"/>
    </location>
</feature>
<dbReference type="EMBL" id="BKCJ010173944">
    <property type="protein sequence ID" value="GEY38314.1"/>
    <property type="molecule type" value="Genomic_DNA"/>
</dbReference>
<evidence type="ECO:0000259" key="1">
    <source>
        <dbReference type="Pfam" id="PF00078"/>
    </source>
</evidence>
<dbReference type="InterPro" id="IPR041577">
    <property type="entry name" value="RT_RNaseH_2"/>
</dbReference>
<dbReference type="Gene3D" id="3.10.10.10">
    <property type="entry name" value="HIV Type 1 Reverse Transcriptase, subunit A, domain 1"/>
    <property type="match status" value="1"/>
</dbReference>
<dbReference type="Pfam" id="PF17919">
    <property type="entry name" value="RT_RNaseH_2"/>
    <property type="match status" value="1"/>
</dbReference>
<dbReference type="GO" id="GO:0003964">
    <property type="term" value="F:RNA-directed DNA polymerase activity"/>
    <property type="evidence" value="ECO:0007669"/>
    <property type="project" value="UniProtKB-KW"/>
</dbReference>
<dbReference type="InterPro" id="IPR053134">
    <property type="entry name" value="RNA-dir_DNA_polymerase"/>
</dbReference>
<keyword evidence="3" id="KW-0695">RNA-directed DNA polymerase</keyword>
<dbReference type="Pfam" id="PF00078">
    <property type="entry name" value="RVT_1"/>
    <property type="match status" value="1"/>
</dbReference>
<name>A0A699HIY3_TANCI</name>
<dbReference type="Gene3D" id="3.30.70.270">
    <property type="match status" value="1"/>
</dbReference>
<feature type="domain" description="Reverse transcriptase/retrotransposon-derived protein RNase H-like" evidence="2">
    <location>
        <begin position="194"/>
        <end position="275"/>
    </location>
</feature>
<evidence type="ECO:0000259" key="2">
    <source>
        <dbReference type="Pfam" id="PF17919"/>
    </source>
</evidence>
<gene>
    <name evidence="3" type="ORF">Tci_410288</name>
</gene>
<feature type="domain" description="Reverse transcriptase" evidence="1">
    <location>
        <begin position="123"/>
        <end position="184"/>
    </location>
</feature>
<comment type="caution">
    <text evidence="3">The sequence shown here is derived from an EMBL/GenBank/DDBJ whole genome shotgun (WGS) entry which is preliminary data.</text>
</comment>
<sequence>KGCHVFLAHITEKKPKDKLKDKQLEDVLTVKDFLEVFHEDLPGLLLTRQVEFQIDLVPGVALIARAPYRLALSKMKKFSDQLQELSDTGFIRHSFSPWGALVLFVKKKDGSFWMCIDYKELNKLTKIDLRSGYRHLRFHEEDILNTAFQTRYGHYEFQVMPFGLTNAPTVFMDLMNQIAKLMTKLTQKIVKFEWGDKEEEALELIKQKLCSASTLALPKGTENFIVYCDASHKGLGAVLMQKEKVIAYTSRQLKIHEKNYTTHDLELRVVVFTFKI</sequence>
<dbReference type="CDD" id="cd01647">
    <property type="entry name" value="RT_LTR"/>
    <property type="match status" value="1"/>
</dbReference>
<evidence type="ECO:0000313" key="3">
    <source>
        <dbReference type="EMBL" id="GEY38314.1"/>
    </source>
</evidence>
<reference evidence="3" key="1">
    <citation type="journal article" date="2019" name="Sci. Rep.">
        <title>Draft genome of Tanacetum cinerariifolium, the natural source of mosquito coil.</title>
        <authorList>
            <person name="Yamashiro T."/>
            <person name="Shiraishi A."/>
            <person name="Satake H."/>
            <person name="Nakayama K."/>
        </authorList>
    </citation>
    <scope>NUCLEOTIDE SEQUENCE</scope>
</reference>
<dbReference type="SUPFAM" id="SSF56672">
    <property type="entry name" value="DNA/RNA polymerases"/>
    <property type="match status" value="1"/>
</dbReference>
<dbReference type="InterPro" id="IPR043502">
    <property type="entry name" value="DNA/RNA_pol_sf"/>
</dbReference>
<dbReference type="InterPro" id="IPR000477">
    <property type="entry name" value="RT_dom"/>
</dbReference>
<keyword evidence="3" id="KW-0808">Transferase</keyword>
<organism evidence="3">
    <name type="scientific">Tanacetum cinerariifolium</name>
    <name type="common">Dalmatian daisy</name>
    <name type="synonym">Chrysanthemum cinerariifolium</name>
    <dbReference type="NCBI Taxonomy" id="118510"/>
    <lineage>
        <taxon>Eukaryota</taxon>
        <taxon>Viridiplantae</taxon>
        <taxon>Streptophyta</taxon>
        <taxon>Embryophyta</taxon>
        <taxon>Tracheophyta</taxon>
        <taxon>Spermatophyta</taxon>
        <taxon>Magnoliopsida</taxon>
        <taxon>eudicotyledons</taxon>
        <taxon>Gunneridae</taxon>
        <taxon>Pentapetalae</taxon>
        <taxon>asterids</taxon>
        <taxon>campanulids</taxon>
        <taxon>Asterales</taxon>
        <taxon>Asteraceae</taxon>
        <taxon>Asteroideae</taxon>
        <taxon>Anthemideae</taxon>
        <taxon>Anthemidinae</taxon>
        <taxon>Tanacetum</taxon>
    </lineage>
</organism>
<dbReference type="PANTHER" id="PTHR24559:SF444">
    <property type="entry name" value="REVERSE TRANSCRIPTASE DOMAIN-CONTAINING PROTEIN"/>
    <property type="match status" value="1"/>
</dbReference>
<keyword evidence="3" id="KW-0548">Nucleotidyltransferase</keyword>
<protein>
    <submittedName>
        <fullName evidence="3">Putative reverse transcriptase domain-containing protein</fullName>
    </submittedName>
</protein>
<dbReference type="PANTHER" id="PTHR24559">
    <property type="entry name" value="TRANSPOSON TY3-I GAG-POL POLYPROTEIN"/>
    <property type="match status" value="1"/>
</dbReference>